<proteinExistence type="predicted"/>
<name>A0A2P4PK93_RHIID</name>
<reference evidence="2 3" key="1">
    <citation type="journal article" date="2013" name="Proc. Natl. Acad. Sci. U.S.A.">
        <title>Genome of an arbuscular mycorrhizal fungus provides insight into the oldest plant symbiosis.</title>
        <authorList>
            <person name="Tisserant E."/>
            <person name="Malbreil M."/>
            <person name="Kuo A."/>
            <person name="Kohler A."/>
            <person name="Symeonidi A."/>
            <person name="Balestrini R."/>
            <person name="Charron P."/>
            <person name="Duensing N."/>
            <person name="Frei Dit Frey N."/>
            <person name="Gianinazzi-Pearson V."/>
            <person name="Gilbert L.B."/>
            <person name="Handa Y."/>
            <person name="Herr J.R."/>
            <person name="Hijri M."/>
            <person name="Koul R."/>
            <person name="Kawaguchi M."/>
            <person name="Krajinski F."/>
            <person name="Lammers P.J."/>
            <person name="Masclaux F.G."/>
            <person name="Murat C."/>
            <person name="Morin E."/>
            <person name="Ndikumana S."/>
            <person name="Pagni M."/>
            <person name="Petitpierre D."/>
            <person name="Requena N."/>
            <person name="Rosikiewicz P."/>
            <person name="Riley R."/>
            <person name="Saito K."/>
            <person name="San Clemente H."/>
            <person name="Shapiro H."/>
            <person name="van Tuinen D."/>
            <person name="Becard G."/>
            <person name="Bonfante P."/>
            <person name="Paszkowski U."/>
            <person name="Shachar-Hill Y.Y."/>
            <person name="Tuskan G.A."/>
            <person name="Young P.W."/>
            <person name="Sanders I.R."/>
            <person name="Henrissat B."/>
            <person name="Rensing S.A."/>
            <person name="Grigoriev I.V."/>
            <person name="Corradi N."/>
            <person name="Roux C."/>
            <person name="Martin F."/>
        </authorList>
    </citation>
    <scope>NUCLEOTIDE SEQUENCE [LARGE SCALE GENOMIC DNA]</scope>
    <source>
        <strain evidence="2 3">DAOM 197198</strain>
    </source>
</reference>
<gene>
    <name evidence="2" type="ORF">GLOIN_2v1781276</name>
</gene>
<dbReference type="AlphaFoldDB" id="A0A2P4PK93"/>
<dbReference type="VEuPathDB" id="FungiDB:RhiirFUN_026009"/>
<dbReference type="Proteomes" id="UP000018888">
    <property type="component" value="Unassembled WGS sequence"/>
</dbReference>
<sequence length="140" mass="16998">MYNRIKYKSEILASEHLIDIFRLNILQEYDWSLSSLKKEQARTDLTNDLDNELRVYKIKNFIKELPIYEILFKRGNNAIITEACIRCYSKIDNYNMPENWDHVWEFIEKESKELNVTTKDRKRKRIEGNVEENNNRNYEA</sequence>
<keyword evidence="3" id="KW-1185">Reference proteome</keyword>
<evidence type="ECO:0000256" key="1">
    <source>
        <dbReference type="SAM" id="MobiDB-lite"/>
    </source>
</evidence>
<evidence type="ECO:0000313" key="2">
    <source>
        <dbReference type="EMBL" id="POG65816.1"/>
    </source>
</evidence>
<accession>A0A2P4PK93</accession>
<comment type="caution">
    <text evidence="2">The sequence shown here is derived from an EMBL/GenBank/DDBJ whole genome shotgun (WGS) entry which is preliminary data.</text>
</comment>
<evidence type="ECO:0000313" key="3">
    <source>
        <dbReference type="Proteomes" id="UP000018888"/>
    </source>
</evidence>
<protein>
    <submittedName>
        <fullName evidence="2">Uncharacterized protein</fullName>
    </submittedName>
</protein>
<organism evidence="2 3">
    <name type="scientific">Rhizophagus irregularis (strain DAOM 181602 / DAOM 197198 / MUCL 43194)</name>
    <name type="common">Arbuscular mycorrhizal fungus</name>
    <name type="synonym">Glomus intraradices</name>
    <dbReference type="NCBI Taxonomy" id="747089"/>
    <lineage>
        <taxon>Eukaryota</taxon>
        <taxon>Fungi</taxon>
        <taxon>Fungi incertae sedis</taxon>
        <taxon>Mucoromycota</taxon>
        <taxon>Glomeromycotina</taxon>
        <taxon>Glomeromycetes</taxon>
        <taxon>Glomerales</taxon>
        <taxon>Glomeraceae</taxon>
        <taxon>Rhizophagus</taxon>
    </lineage>
</organism>
<feature type="compositionally biased region" description="Polar residues" evidence="1">
    <location>
        <begin position="131"/>
        <end position="140"/>
    </location>
</feature>
<reference evidence="2 3" key="2">
    <citation type="journal article" date="2018" name="New Phytol.">
        <title>High intraspecific genome diversity in the model arbuscular mycorrhizal symbiont Rhizophagus irregularis.</title>
        <authorList>
            <person name="Chen E.C.H."/>
            <person name="Morin E."/>
            <person name="Beaudet D."/>
            <person name="Noel J."/>
            <person name="Yildirir G."/>
            <person name="Ndikumana S."/>
            <person name="Charron P."/>
            <person name="St-Onge C."/>
            <person name="Giorgi J."/>
            <person name="Kruger M."/>
            <person name="Marton T."/>
            <person name="Ropars J."/>
            <person name="Grigoriev I.V."/>
            <person name="Hainaut M."/>
            <person name="Henrissat B."/>
            <person name="Roux C."/>
            <person name="Martin F."/>
            <person name="Corradi N."/>
        </authorList>
    </citation>
    <scope>NUCLEOTIDE SEQUENCE [LARGE SCALE GENOMIC DNA]</scope>
    <source>
        <strain evidence="2 3">DAOM 197198</strain>
    </source>
</reference>
<dbReference type="EMBL" id="AUPC02000205">
    <property type="protein sequence ID" value="POG65816.1"/>
    <property type="molecule type" value="Genomic_DNA"/>
</dbReference>
<feature type="region of interest" description="Disordered" evidence="1">
    <location>
        <begin position="118"/>
        <end position="140"/>
    </location>
</feature>